<comment type="caution">
    <text evidence="1">The sequence shown here is derived from an EMBL/GenBank/DDBJ whole genome shotgun (WGS) entry which is preliminary data.</text>
</comment>
<reference evidence="1" key="1">
    <citation type="journal article" date="2014" name="Front. Microbiol.">
        <title>High frequency of phylogenetically diverse reductive dehalogenase-homologous genes in deep subseafloor sedimentary metagenomes.</title>
        <authorList>
            <person name="Kawai M."/>
            <person name="Futagami T."/>
            <person name="Toyoda A."/>
            <person name="Takaki Y."/>
            <person name="Nishi S."/>
            <person name="Hori S."/>
            <person name="Arai W."/>
            <person name="Tsubouchi T."/>
            <person name="Morono Y."/>
            <person name="Uchiyama I."/>
            <person name="Ito T."/>
            <person name="Fujiyama A."/>
            <person name="Inagaki F."/>
            <person name="Takami H."/>
        </authorList>
    </citation>
    <scope>NUCLEOTIDE SEQUENCE</scope>
    <source>
        <strain evidence="1">Expedition CK06-06</strain>
    </source>
</reference>
<accession>X1RSE5</accession>
<name>X1RSE5_9ZZZZ</name>
<evidence type="ECO:0000313" key="1">
    <source>
        <dbReference type="EMBL" id="GAI66105.1"/>
    </source>
</evidence>
<dbReference type="AlphaFoldDB" id="X1RSE5"/>
<sequence length="217" mass="25445">MPEAQQLLPAAYLVIRPPNKIQPFYLNRRERRRLIKAVINALKSLGYRRGLILIHFFGDDPTKYAFHLNILVDGGWLEPEELDQLKRKLRRLIYPRSVIREWGDKLDIFYEYLPTQGQVYHALEYCTRPTFTQFDGNEHLADSIRGEHTIRRWGRWDKASKWQLAESGKKLQSLVSLEKGKCPICAKPVKWNKRPIPFVLVLMEEPVDIGGGYYLLP</sequence>
<protein>
    <submittedName>
        <fullName evidence="1">Uncharacterized protein</fullName>
    </submittedName>
</protein>
<gene>
    <name evidence="1" type="ORF">S12H4_05845</name>
</gene>
<organism evidence="1">
    <name type="scientific">marine sediment metagenome</name>
    <dbReference type="NCBI Taxonomy" id="412755"/>
    <lineage>
        <taxon>unclassified sequences</taxon>
        <taxon>metagenomes</taxon>
        <taxon>ecological metagenomes</taxon>
    </lineage>
</organism>
<feature type="non-terminal residue" evidence="1">
    <location>
        <position position="217"/>
    </location>
</feature>
<proteinExistence type="predicted"/>
<dbReference type="EMBL" id="BARW01001982">
    <property type="protein sequence ID" value="GAI66105.1"/>
    <property type="molecule type" value="Genomic_DNA"/>
</dbReference>